<accession>A0A382YHF0</accession>
<organism evidence="1">
    <name type="scientific">marine metagenome</name>
    <dbReference type="NCBI Taxonomy" id="408172"/>
    <lineage>
        <taxon>unclassified sequences</taxon>
        <taxon>metagenomes</taxon>
        <taxon>ecological metagenomes</taxon>
    </lineage>
</organism>
<sequence length="127" mass="13449">MSEEVGTFSLKFSGNTYSSDESGNVTVQQNWEGAADSYGTVFGTLIFGPMSAAEMNEGGPIKWVGQGFLEDGTIVVGLGEGTFESVPGQHIARTSMLIDLSDGTKIRSEGEMALETLIWTGTNTLVT</sequence>
<name>A0A382YHF0_9ZZZZ</name>
<reference evidence="1" key="1">
    <citation type="submission" date="2018-05" db="EMBL/GenBank/DDBJ databases">
        <authorList>
            <person name="Lanie J.A."/>
            <person name="Ng W.-L."/>
            <person name="Kazmierczak K.M."/>
            <person name="Andrzejewski T.M."/>
            <person name="Davidsen T.M."/>
            <person name="Wayne K.J."/>
            <person name="Tettelin H."/>
            <person name="Glass J.I."/>
            <person name="Rusch D."/>
            <person name="Podicherti R."/>
            <person name="Tsui H.-C.T."/>
            <person name="Winkler M.E."/>
        </authorList>
    </citation>
    <scope>NUCLEOTIDE SEQUENCE</scope>
</reference>
<gene>
    <name evidence="1" type="ORF">METZ01_LOCUS435253</name>
</gene>
<protein>
    <submittedName>
        <fullName evidence="1">Uncharacterized protein</fullName>
    </submittedName>
</protein>
<evidence type="ECO:0000313" key="1">
    <source>
        <dbReference type="EMBL" id="SVD82399.1"/>
    </source>
</evidence>
<proteinExistence type="predicted"/>
<dbReference type="AlphaFoldDB" id="A0A382YHF0"/>
<dbReference type="EMBL" id="UINC01175664">
    <property type="protein sequence ID" value="SVD82399.1"/>
    <property type="molecule type" value="Genomic_DNA"/>
</dbReference>